<feature type="non-terminal residue" evidence="2">
    <location>
        <position position="158"/>
    </location>
</feature>
<dbReference type="PANTHER" id="PTHR31286:SF153">
    <property type="entry name" value="DUF4283 DOMAIN PROTEIN"/>
    <property type="match status" value="1"/>
</dbReference>
<protein>
    <submittedName>
        <fullName evidence="2">DUF4283 domain protein</fullName>
    </submittedName>
</protein>
<sequence length="158" mass="18158">MVEDEGIVLEEDLDQGEAGDLSLCLIGRFLSNRTIRMNAMKDTLSEVWTPGRGVAIKPIANMRYLFKFYHKIDKDRVEKGGPWNFENHMLVLNSVNPGDRFDSIPLNHMPMWVQVHQIPAGYITRKVGEQIGNAMGGLLEYDKNNNTGFWRSYMRIRV</sequence>
<keyword evidence="3" id="KW-1185">Reference proteome</keyword>
<dbReference type="InterPro" id="IPR040256">
    <property type="entry name" value="At4g02000-like"/>
</dbReference>
<dbReference type="EMBL" id="LXQA010038693">
    <property type="protein sequence ID" value="MCH98855.1"/>
    <property type="molecule type" value="Genomic_DNA"/>
</dbReference>
<name>A0A392NIC8_9FABA</name>
<feature type="domain" description="DUF4283" evidence="1">
    <location>
        <begin position="19"/>
        <end position="97"/>
    </location>
</feature>
<dbReference type="Pfam" id="PF14111">
    <property type="entry name" value="DUF4283"/>
    <property type="match status" value="1"/>
</dbReference>
<evidence type="ECO:0000313" key="3">
    <source>
        <dbReference type="Proteomes" id="UP000265520"/>
    </source>
</evidence>
<organism evidence="2 3">
    <name type="scientific">Trifolium medium</name>
    <dbReference type="NCBI Taxonomy" id="97028"/>
    <lineage>
        <taxon>Eukaryota</taxon>
        <taxon>Viridiplantae</taxon>
        <taxon>Streptophyta</taxon>
        <taxon>Embryophyta</taxon>
        <taxon>Tracheophyta</taxon>
        <taxon>Spermatophyta</taxon>
        <taxon>Magnoliopsida</taxon>
        <taxon>eudicotyledons</taxon>
        <taxon>Gunneridae</taxon>
        <taxon>Pentapetalae</taxon>
        <taxon>rosids</taxon>
        <taxon>fabids</taxon>
        <taxon>Fabales</taxon>
        <taxon>Fabaceae</taxon>
        <taxon>Papilionoideae</taxon>
        <taxon>50 kb inversion clade</taxon>
        <taxon>NPAAA clade</taxon>
        <taxon>Hologalegina</taxon>
        <taxon>IRL clade</taxon>
        <taxon>Trifolieae</taxon>
        <taxon>Trifolium</taxon>
    </lineage>
</organism>
<accession>A0A392NIC8</accession>
<gene>
    <name evidence="2" type="ORF">A2U01_0019864</name>
</gene>
<proteinExistence type="predicted"/>
<evidence type="ECO:0000259" key="1">
    <source>
        <dbReference type="Pfam" id="PF14111"/>
    </source>
</evidence>
<dbReference type="InterPro" id="IPR025558">
    <property type="entry name" value="DUF4283"/>
</dbReference>
<comment type="caution">
    <text evidence="2">The sequence shown here is derived from an EMBL/GenBank/DDBJ whole genome shotgun (WGS) entry which is preliminary data.</text>
</comment>
<evidence type="ECO:0000313" key="2">
    <source>
        <dbReference type="EMBL" id="MCH98855.1"/>
    </source>
</evidence>
<reference evidence="2 3" key="1">
    <citation type="journal article" date="2018" name="Front. Plant Sci.">
        <title>Red Clover (Trifolium pratense) and Zigzag Clover (T. medium) - A Picture of Genomic Similarities and Differences.</title>
        <authorList>
            <person name="Dluhosova J."/>
            <person name="Istvanek J."/>
            <person name="Nedelnik J."/>
            <person name="Repkova J."/>
        </authorList>
    </citation>
    <scope>NUCLEOTIDE SEQUENCE [LARGE SCALE GENOMIC DNA]</scope>
    <source>
        <strain evidence="3">cv. 10/8</strain>
        <tissue evidence="2">Leaf</tissue>
    </source>
</reference>
<dbReference type="Proteomes" id="UP000265520">
    <property type="component" value="Unassembled WGS sequence"/>
</dbReference>
<dbReference type="AlphaFoldDB" id="A0A392NIC8"/>
<dbReference type="PANTHER" id="PTHR31286">
    <property type="entry name" value="GLYCINE-RICH CELL WALL STRUCTURAL PROTEIN 1.8-LIKE"/>
    <property type="match status" value="1"/>
</dbReference>